<reference evidence="6" key="3">
    <citation type="submission" date="2019-10" db="EMBL/GenBank/DDBJ databases">
        <title>Malate fermentation in French cider.</title>
        <authorList>
            <person name="Cousin F.J."/>
            <person name="Medina Fernandez S."/>
            <person name="Misery B."/>
            <person name="Laplace J.-M."/>
            <person name="Cretenet M."/>
        </authorList>
    </citation>
    <scope>NUCLEOTIDE SEQUENCE</scope>
    <source>
        <strain evidence="6">UCMA15129</strain>
    </source>
</reference>
<evidence type="ECO:0000256" key="1">
    <source>
        <dbReference type="ARBA" id="ARBA00007596"/>
    </source>
</evidence>
<dbReference type="InterPro" id="IPR001705">
    <property type="entry name" value="Ribosomal_bL33"/>
</dbReference>
<evidence type="ECO:0000313" key="6">
    <source>
        <dbReference type="EMBL" id="MDV7714725.1"/>
    </source>
</evidence>
<dbReference type="GO" id="GO:0005737">
    <property type="term" value="C:cytoplasm"/>
    <property type="evidence" value="ECO:0007669"/>
    <property type="project" value="UniProtKB-ARBA"/>
</dbReference>
<evidence type="ECO:0000256" key="3">
    <source>
        <dbReference type="ARBA" id="ARBA00023274"/>
    </source>
</evidence>
<accession>A0A483B485</accession>
<dbReference type="PROSITE" id="PS00582">
    <property type="entry name" value="RIBOSOMAL_L33"/>
    <property type="match status" value="1"/>
</dbReference>
<dbReference type="HAMAP" id="MF_00294">
    <property type="entry name" value="Ribosomal_bL33"/>
    <property type="match status" value="1"/>
</dbReference>
<reference evidence="7 9" key="1">
    <citation type="journal article" date="2016" name="BMC Genomics">
        <title>Consensus pan-genome assembly of the specialised wine bacterium Oenococcus oeni.</title>
        <authorList>
            <person name="Sternes P.R."/>
            <person name="Borneman A.R."/>
        </authorList>
    </citation>
    <scope>NUCLEOTIDE SEQUENCE [LARGE SCALE GENOMIC DNA]</scope>
    <source>
        <strain evidence="7 9">AWRIB661</strain>
    </source>
</reference>
<dbReference type="Proteomes" id="UP000181728">
    <property type="component" value="Unassembled WGS sequence"/>
</dbReference>
<evidence type="ECO:0000256" key="5">
    <source>
        <dbReference type="HAMAP-Rule" id="MF_00294"/>
    </source>
</evidence>
<dbReference type="Gene3D" id="2.20.28.120">
    <property type="entry name" value="Ribosomal protein L33"/>
    <property type="match status" value="1"/>
</dbReference>
<gene>
    <name evidence="5 6" type="primary">rpmG</name>
    <name evidence="7" type="ORF">ATX59_04985</name>
    <name evidence="6" type="ORF">GA838_02885</name>
    <name evidence="8" type="ORF">OENI_1016</name>
</gene>
<dbReference type="InterPro" id="IPR011332">
    <property type="entry name" value="Ribosomal_zn-bd"/>
</dbReference>
<name>A0A483B485_OENOE</name>
<dbReference type="InterPro" id="IPR018264">
    <property type="entry name" value="Ribosomal_bL33_CS"/>
</dbReference>
<dbReference type="EMBL" id="WERV01000002">
    <property type="protein sequence ID" value="MDV7714725.1"/>
    <property type="molecule type" value="Genomic_DNA"/>
</dbReference>
<dbReference type="PANTHER" id="PTHR43168">
    <property type="entry name" value="50S RIBOSOMAL PROTEIN L33, CHLOROPLASTIC"/>
    <property type="match status" value="1"/>
</dbReference>
<dbReference type="NCBIfam" id="NF001860">
    <property type="entry name" value="PRK00595.1"/>
    <property type="match status" value="1"/>
</dbReference>
<organism evidence="7 9">
    <name type="scientific">Oenococcus oeni</name>
    <name type="common">Leuconostoc oenos</name>
    <dbReference type="NCBI Taxonomy" id="1247"/>
    <lineage>
        <taxon>Bacteria</taxon>
        <taxon>Bacillati</taxon>
        <taxon>Bacillota</taxon>
        <taxon>Bacilli</taxon>
        <taxon>Lactobacillales</taxon>
        <taxon>Lactobacillaceae</taxon>
        <taxon>Oenococcus</taxon>
    </lineage>
</organism>
<dbReference type="NCBIfam" id="TIGR01023">
    <property type="entry name" value="rpmG_bact"/>
    <property type="match status" value="1"/>
</dbReference>
<dbReference type="GO" id="GO:0005840">
    <property type="term" value="C:ribosome"/>
    <property type="evidence" value="ECO:0007669"/>
    <property type="project" value="UniProtKB-KW"/>
</dbReference>
<dbReference type="GeneID" id="75065899"/>
<dbReference type="Proteomes" id="UP000294726">
    <property type="component" value="Chromosome"/>
</dbReference>
<evidence type="ECO:0000313" key="7">
    <source>
        <dbReference type="EMBL" id="OIM21275.1"/>
    </source>
</evidence>
<reference evidence="8 10" key="2">
    <citation type="submission" date="2018-08" db="EMBL/GenBank/DDBJ databases">
        <authorList>
            <person name="Lorentzen P. G. S. M."/>
        </authorList>
    </citation>
    <scope>NUCLEOTIDE SEQUENCE [LARGE SCALE GENOMIC DNA]</scope>
    <source>
        <strain evidence="8 10">CRBO_1381</strain>
    </source>
</reference>
<proteinExistence type="inferred from homology"/>
<evidence type="ECO:0000256" key="4">
    <source>
        <dbReference type="ARBA" id="ARBA00035176"/>
    </source>
</evidence>
<dbReference type="EMBL" id="MLOK01000038">
    <property type="protein sequence ID" value="OIM21275.1"/>
    <property type="molecule type" value="Genomic_DNA"/>
</dbReference>
<dbReference type="InterPro" id="IPR038584">
    <property type="entry name" value="Ribosomal_bL33_sf"/>
</dbReference>
<dbReference type="RefSeq" id="WP_002820431.1">
    <property type="nucleotide sequence ID" value="NZ_CP014324.1"/>
</dbReference>
<dbReference type="Proteomes" id="UP001281024">
    <property type="component" value="Unassembled WGS sequence"/>
</dbReference>
<evidence type="ECO:0000256" key="2">
    <source>
        <dbReference type="ARBA" id="ARBA00022980"/>
    </source>
</evidence>
<dbReference type="GO" id="GO:1990904">
    <property type="term" value="C:ribonucleoprotein complex"/>
    <property type="evidence" value="ECO:0007669"/>
    <property type="project" value="UniProtKB-KW"/>
</dbReference>
<dbReference type="EMBL" id="LR031358">
    <property type="protein sequence ID" value="VDB98241.1"/>
    <property type="molecule type" value="Genomic_DNA"/>
</dbReference>
<dbReference type="PANTHER" id="PTHR43168:SF2">
    <property type="entry name" value="LARGE RIBOSOMAL SUBUNIT PROTEIN BL33C"/>
    <property type="match status" value="1"/>
</dbReference>
<evidence type="ECO:0000313" key="9">
    <source>
        <dbReference type="Proteomes" id="UP000181728"/>
    </source>
</evidence>
<keyword evidence="2 5" id="KW-0689">Ribosomal protein</keyword>
<comment type="similarity">
    <text evidence="1 5">Belongs to the bacterial ribosomal protein bL33 family.</text>
</comment>
<dbReference type="GO" id="GO:0006412">
    <property type="term" value="P:translation"/>
    <property type="evidence" value="ECO:0007669"/>
    <property type="project" value="UniProtKB-UniRule"/>
</dbReference>
<evidence type="ECO:0000313" key="8">
    <source>
        <dbReference type="EMBL" id="VDB98241.1"/>
    </source>
</evidence>
<dbReference type="SMR" id="A0A483B485"/>
<dbReference type="Pfam" id="PF00471">
    <property type="entry name" value="Ribosomal_L33"/>
    <property type="match status" value="1"/>
</dbReference>
<evidence type="ECO:0000313" key="10">
    <source>
        <dbReference type="Proteomes" id="UP000294726"/>
    </source>
</evidence>
<sequence>MAGKGQRDHVILGNDQTGERIYLTSKNRRNTPDRLVLKKYSPKLHKVVEFKEVK</sequence>
<dbReference type="SUPFAM" id="SSF57829">
    <property type="entry name" value="Zn-binding ribosomal proteins"/>
    <property type="match status" value="1"/>
</dbReference>
<protein>
    <recommendedName>
        <fullName evidence="4 5">Large ribosomal subunit protein bL33</fullName>
    </recommendedName>
</protein>
<dbReference type="GO" id="GO:0003735">
    <property type="term" value="F:structural constituent of ribosome"/>
    <property type="evidence" value="ECO:0007669"/>
    <property type="project" value="InterPro"/>
</dbReference>
<dbReference type="AlphaFoldDB" id="A0A483B485"/>
<keyword evidence="3 5" id="KW-0687">Ribonucleoprotein</keyword>